<proteinExistence type="predicted"/>
<accession>A0A644XC58</accession>
<protein>
    <submittedName>
        <fullName evidence="1">Uncharacterized protein</fullName>
    </submittedName>
</protein>
<reference evidence="1" key="1">
    <citation type="submission" date="2019-08" db="EMBL/GenBank/DDBJ databases">
        <authorList>
            <person name="Kucharzyk K."/>
            <person name="Murdoch R.W."/>
            <person name="Higgins S."/>
            <person name="Loffler F."/>
        </authorList>
    </citation>
    <scope>NUCLEOTIDE SEQUENCE</scope>
</reference>
<sequence length="132" mass="15607">MKFKIIEKVFRASQNIEEKRGLIKMERMDDGVVSQKLAMMYDFAKDARVAIDSINTIYTQDKIPAVYDDYKSTISQYETMYGEYAEQITLHADDNKKLIDFIFEWGKYDPDIVLAFANKFHLKHCFKKIVER</sequence>
<organism evidence="1">
    <name type="scientific">bioreactor metagenome</name>
    <dbReference type="NCBI Taxonomy" id="1076179"/>
    <lineage>
        <taxon>unclassified sequences</taxon>
        <taxon>metagenomes</taxon>
        <taxon>ecological metagenomes</taxon>
    </lineage>
</organism>
<dbReference type="AlphaFoldDB" id="A0A644XC58"/>
<gene>
    <name evidence="1" type="ORF">SDC9_59725</name>
</gene>
<dbReference type="EMBL" id="VSSQ01002110">
    <property type="protein sequence ID" value="MPM13368.1"/>
    <property type="molecule type" value="Genomic_DNA"/>
</dbReference>
<comment type="caution">
    <text evidence="1">The sequence shown here is derived from an EMBL/GenBank/DDBJ whole genome shotgun (WGS) entry which is preliminary data.</text>
</comment>
<name>A0A644XC58_9ZZZZ</name>
<evidence type="ECO:0000313" key="1">
    <source>
        <dbReference type="EMBL" id="MPM13368.1"/>
    </source>
</evidence>